<sequence length="420" mass="46184">MFEQIFTDSETASWVSRIKKQINPIIMQIEQTVLFNQAKVLSAFQKAQVSDFHFASSTGYGYNDRGREIIEQIYAEVFCAEASLVRPHIASGTHALALALFGVLRPGDQLLYITGSPYDTLEEVIGVRGEKGEGSLREFGISFDFVPLRDNRIDYEEVSRRITSETKMIGIQRSSGYAWRPSFSIAEIREMIRFVKEIKSDVIVLVDNCYGEFTEQIEPVEAGADLVAGSLIKNPGGGLAHTGGYLVGREDLIHKAACRLIAPGIGGEQGAMLGMNRNLLQGFFLAPHVVGEALKGAVFAAAAFEHAGLETSPRWDAYRTDIIQAVKWGSKERLIAFCQAIQAAAPVDSHVKPEPWDMPGYEDPVIMAAGAFVQGSSIELSADGPIREPYIGYMQGGLTFEHVQLAVMSVLRTMKQRNLL</sequence>
<keyword evidence="2" id="KW-1185">Reference proteome</keyword>
<reference evidence="2" key="1">
    <citation type="submission" date="2017-07" db="EMBL/GenBank/DDBJ databases">
        <title>Draft genome sequence of Effusibacillus lacus strain skLN1.</title>
        <authorList>
            <person name="Watanabe M."/>
            <person name="Kojima H."/>
            <person name="Fukui M."/>
        </authorList>
    </citation>
    <scope>NUCLEOTIDE SEQUENCE [LARGE SCALE GENOMIC DNA]</scope>
    <source>
        <strain evidence="2">skLN1</strain>
    </source>
</reference>
<dbReference type="Gene3D" id="3.40.640.10">
    <property type="entry name" value="Type I PLP-dependent aspartate aminotransferase-like (Major domain)"/>
    <property type="match status" value="1"/>
</dbReference>
<dbReference type="InterPro" id="IPR015424">
    <property type="entry name" value="PyrdxlP-dep_Trfase"/>
</dbReference>
<evidence type="ECO:0000313" key="2">
    <source>
        <dbReference type="Proteomes" id="UP000217785"/>
    </source>
</evidence>
<dbReference type="Gene3D" id="3.90.1150.60">
    <property type="entry name" value="Methioning gamme-lyase, C-terminal domain"/>
    <property type="match status" value="1"/>
</dbReference>
<dbReference type="EMBL" id="BDUF01000109">
    <property type="protein sequence ID" value="GAX91775.1"/>
    <property type="molecule type" value="Genomic_DNA"/>
</dbReference>
<organism evidence="1 2">
    <name type="scientific">Effusibacillus lacus</name>
    <dbReference type="NCBI Taxonomy" id="1348429"/>
    <lineage>
        <taxon>Bacteria</taxon>
        <taxon>Bacillati</taxon>
        <taxon>Bacillota</taxon>
        <taxon>Bacilli</taxon>
        <taxon>Bacillales</taxon>
        <taxon>Alicyclobacillaceae</taxon>
        <taxon>Effusibacillus</taxon>
    </lineage>
</organism>
<accession>A0A292YTG7</accession>
<protein>
    <recommendedName>
        <fullName evidence="3">Aluminum resistance protein</fullName>
    </recommendedName>
</protein>
<dbReference type="Pfam" id="PF06838">
    <property type="entry name" value="Met_gamma_lyase"/>
    <property type="match status" value="1"/>
</dbReference>
<dbReference type="InterPro" id="IPR009651">
    <property type="entry name" value="Met_g_lyase_put"/>
</dbReference>
<name>A0A292YTG7_9BACL</name>
<dbReference type="PANTHER" id="PTHR46658:SF1">
    <property type="entry name" value="CYS OR MET METABOLISM PYRIDOXAL-PHOSPHATE-DEPENDENT ENZYME"/>
    <property type="match status" value="1"/>
</dbReference>
<proteinExistence type="predicted"/>
<gene>
    <name evidence="1" type="ORF">EFBL_3466</name>
</gene>
<dbReference type="InterPro" id="IPR015421">
    <property type="entry name" value="PyrdxlP-dep_Trfase_major"/>
</dbReference>
<evidence type="ECO:0000313" key="1">
    <source>
        <dbReference type="EMBL" id="GAX91775.1"/>
    </source>
</evidence>
<comment type="caution">
    <text evidence="1">The sequence shown here is derived from an EMBL/GenBank/DDBJ whole genome shotgun (WGS) entry which is preliminary data.</text>
</comment>
<dbReference type="SUPFAM" id="SSF53383">
    <property type="entry name" value="PLP-dependent transferases"/>
    <property type="match status" value="1"/>
</dbReference>
<evidence type="ECO:0008006" key="3">
    <source>
        <dbReference type="Google" id="ProtNLM"/>
    </source>
</evidence>
<dbReference type="Proteomes" id="UP000217785">
    <property type="component" value="Unassembled WGS sequence"/>
</dbReference>
<dbReference type="PANTHER" id="PTHR46658">
    <property type="entry name" value="CYS OR MET METABOLISM PYRIDOXAL-PHOSPHATE-DEPENDENT ENZYME"/>
    <property type="match status" value="1"/>
</dbReference>
<dbReference type="AlphaFoldDB" id="A0A292YTG7"/>